<dbReference type="EMBL" id="SBIQ01000080">
    <property type="protein sequence ID" value="KAF7683504.1"/>
    <property type="molecule type" value="Genomic_DNA"/>
</dbReference>
<evidence type="ECO:0000256" key="3">
    <source>
        <dbReference type="ARBA" id="ARBA00022723"/>
    </source>
</evidence>
<protein>
    <submittedName>
        <fullName evidence="6">Farnesyl diphosphate synthase</fullName>
    </submittedName>
</protein>
<keyword evidence="3" id="KW-0479">Metal-binding</keyword>
<evidence type="ECO:0000256" key="4">
    <source>
        <dbReference type="ARBA" id="ARBA00022842"/>
    </source>
</evidence>
<dbReference type="Pfam" id="PF00348">
    <property type="entry name" value="polyprenyl_synt"/>
    <property type="match status" value="1"/>
</dbReference>
<dbReference type="SUPFAM" id="SSF48576">
    <property type="entry name" value="Terpenoid synthases"/>
    <property type="match status" value="1"/>
</dbReference>
<dbReference type="InterPro" id="IPR033749">
    <property type="entry name" value="Polyprenyl_synt_CS"/>
</dbReference>
<dbReference type="SFLD" id="SFLDS00005">
    <property type="entry name" value="Isoprenoid_Synthase_Type_I"/>
    <property type="match status" value="1"/>
</dbReference>
<dbReference type="PANTHER" id="PTHR11525">
    <property type="entry name" value="FARNESYL-PYROPHOSPHATE SYNTHETASE"/>
    <property type="match status" value="1"/>
</dbReference>
<comment type="similarity">
    <text evidence="5">Belongs to the FPP/GGPP synthase family.</text>
</comment>
<sequence>MEILKNELKQIIRQKFPLSIQERTLKDILEYIDYNLEGGKLIRLNLFEYAIRHLHTDTQEYKLLGFCIELLHAVLLVVDDVMDNSSTRRGKPCYYLVKGQEVIRTSNLMISLIFMMVEKNYSPEIYSLFSFVIFKTCLGQSQDSLLPSTYTIENYELICEGKNSVYTFYLPVQAALLTTSNKRISTLYEFCRWAGILHQFQDDYLNFFPGVSLKTGNDLEEKKCTWFVCKAAEESSYGMKEFLEGDPTIIRERIKPYLLIFEEEEDKIFKIMASLMTPETEWIYSKCLEMLNKRKSKRETKECNI</sequence>
<dbReference type="PANTHER" id="PTHR11525:SF0">
    <property type="entry name" value="FARNESYL PYROPHOSPHATE SYNTHASE"/>
    <property type="match status" value="1"/>
</dbReference>
<organism evidence="6 7">
    <name type="scientific">Astathelohania contejeani</name>
    <dbReference type="NCBI Taxonomy" id="164912"/>
    <lineage>
        <taxon>Eukaryota</taxon>
        <taxon>Fungi</taxon>
        <taxon>Fungi incertae sedis</taxon>
        <taxon>Microsporidia</taxon>
        <taxon>Astathelohaniidae</taxon>
        <taxon>Astathelohania</taxon>
    </lineage>
</organism>
<evidence type="ECO:0000256" key="5">
    <source>
        <dbReference type="RuleBase" id="RU004466"/>
    </source>
</evidence>
<dbReference type="InterPro" id="IPR039702">
    <property type="entry name" value="FPS1-like"/>
</dbReference>
<reference evidence="6 7" key="1">
    <citation type="submission" date="2019-01" db="EMBL/GenBank/DDBJ databases">
        <title>Genomes sequencing and comparative genomics of infectious freshwater microsporidia, Cucumispora dikerogammari and Thelohania contejeani.</title>
        <authorList>
            <person name="Cormier A."/>
            <person name="Giraud I."/>
            <person name="Wattier R."/>
            <person name="Teixeira M."/>
            <person name="Grandjean F."/>
            <person name="Rigaud T."/>
            <person name="Cordaux R."/>
        </authorList>
    </citation>
    <scope>NUCLEOTIDE SEQUENCE [LARGE SCALE GENOMIC DNA]</scope>
    <source>
        <strain evidence="6">T1</strain>
        <tissue evidence="6">Spores</tissue>
    </source>
</reference>
<dbReference type="Gene3D" id="1.10.600.10">
    <property type="entry name" value="Farnesyl Diphosphate Synthase"/>
    <property type="match status" value="1"/>
</dbReference>
<name>A0ABQ7HZ91_9MICR</name>
<keyword evidence="4" id="KW-0460">Magnesium</keyword>
<dbReference type="InterPro" id="IPR008949">
    <property type="entry name" value="Isoprenoid_synthase_dom_sf"/>
</dbReference>
<accession>A0ABQ7HZ91</accession>
<dbReference type="PROSITE" id="PS00723">
    <property type="entry name" value="POLYPRENYL_SYNTHASE_1"/>
    <property type="match status" value="1"/>
</dbReference>
<keyword evidence="2 5" id="KW-0808">Transferase</keyword>
<evidence type="ECO:0000313" key="7">
    <source>
        <dbReference type="Proteomes" id="UP001516464"/>
    </source>
</evidence>
<keyword evidence="7" id="KW-1185">Reference proteome</keyword>
<comment type="caution">
    <text evidence="6">The sequence shown here is derived from an EMBL/GenBank/DDBJ whole genome shotgun (WGS) entry which is preliminary data.</text>
</comment>
<comment type="cofactor">
    <cofactor evidence="1">
        <name>Mg(2+)</name>
        <dbReference type="ChEBI" id="CHEBI:18420"/>
    </cofactor>
</comment>
<proteinExistence type="inferred from homology"/>
<evidence type="ECO:0000313" key="6">
    <source>
        <dbReference type="EMBL" id="KAF7683504.1"/>
    </source>
</evidence>
<dbReference type="Proteomes" id="UP001516464">
    <property type="component" value="Unassembled WGS sequence"/>
</dbReference>
<evidence type="ECO:0000256" key="1">
    <source>
        <dbReference type="ARBA" id="ARBA00001946"/>
    </source>
</evidence>
<evidence type="ECO:0000256" key="2">
    <source>
        <dbReference type="ARBA" id="ARBA00022679"/>
    </source>
</evidence>
<gene>
    <name evidence="6" type="primary">fps</name>
    <name evidence="6" type="ORF">TCON_1285</name>
</gene>
<dbReference type="InterPro" id="IPR000092">
    <property type="entry name" value="Polyprenyl_synt"/>
</dbReference>